<dbReference type="Gene3D" id="3.40.710.10">
    <property type="entry name" value="DD-peptidase/beta-lactamase superfamily"/>
    <property type="match status" value="1"/>
</dbReference>
<organism evidence="3 4">
    <name type="scientific">Winogradskyella flava</name>
    <dbReference type="NCBI Taxonomy" id="1884876"/>
    <lineage>
        <taxon>Bacteria</taxon>
        <taxon>Pseudomonadati</taxon>
        <taxon>Bacteroidota</taxon>
        <taxon>Flavobacteriia</taxon>
        <taxon>Flavobacteriales</taxon>
        <taxon>Flavobacteriaceae</taxon>
        <taxon>Winogradskyella</taxon>
    </lineage>
</organism>
<dbReference type="InterPro" id="IPR012338">
    <property type="entry name" value="Beta-lactam/transpept-like"/>
</dbReference>
<proteinExistence type="predicted"/>
<feature type="signal peptide" evidence="1">
    <location>
        <begin position="1"/>
        <end position="28"/>
    </location>
</feature>
<dbReference type="InterPro" id="IPR050491">
    <property type="entry name" value="AmpC-like"/>
</dbReference>
<keyword evidence="4" id="KW-1185">Reference proteome</keyword>
<evidence type="ECO:0000259" key="2">
    <source>
        <dbReference type="Pfam" id="PF00144"/>
    </source>
</evidence>
<dbReference type="RefSeq" id="WP_185788372.1">
    <property type="nucleotide sequence ID" value="NZ_JACLCP010000001.1"/>
</dbReference>
<keyword evidence="1" id="KW-0732">Signal</keyword>
<name>A0A842IPV8_9FLAO</name>
<evidence type="ECO:0000313" key="3">
    <source>
        <dbReference type="EMBL" id="MBC2844725.1"/>
    </source>
</evidence>
<dbReference type="PANTHER" id="PTHR46825">
    <property type="entry name" value="D-ALANYL-D-ALANINE-CARBOXYPEPTIDASE/ENDOPEPTIDASE AMPH"/>
    <property type="match status" value="1"/>
</dbReference>
<reference evidence="3" key="1">
    <citation type="submission" date="2020-08" db="EMBL/GenBank/DDBJ databases">
        <title>Winogradskyella ouciana sp. nov., isolated from the hadal seawater of the Mariana Trench.</title>
        <authorList>
            <person name="He X."/>
        </authorList>
    </citation>
    <scope>NUCLEOTIDE SEQUENCE [LARGE SCALE GENOMIC DNA]</scope>
    <source>
        <strain evidence="3">KCTC 52348</strain>
    </source>
</reference>
<accession>A0A842IPV8</accession>
<dbReference type="SUPFAM" id="SSF56601">
    <property type="entry name" value="beta-lactamase/transpeptidase-like"/>
    <property type="match status" value="1"/>
</dbReference>
<sequence>MFHHQKSKLRDLLCTSLFTLLISMQSYATGSIITIERGYKEIDVVAMNRAESYKTKSQDSIRSFNGNLISKSKMDAFIRYQMDSLNMSGLSIAFVNDDEMVYHNALGFKNIETQERVDNSSIFDAASLSKTVFSFYAMKVVEQGLLDLDTPLYKYIEYPDIAYDERYKLITARIVLSHRSGFPNLRYIDEDGNYDPNRKLTIEFQPGTKYQYSGEGYEYLAKVIAHLKGVEKNELQSLIKTAVFEPLAMEKSSFVWNDYLEKNRVDGHFRGKVNDGYGTSKKYPDFKASSSLQTNAKEYSYFLKALINNKILSKESHEELTKIQSIKKATKKSTEMRYGLGVIIEASEYGINYSHGGDNLSHTSLYYFNKEKKVGYVFFTNSENRNKFHQNLLDFLLTN</sequence>
<gene>
    <name evidence="3" type="ORF">H7F21_06435</name>
</gene>
<evidence type="ECO:0000313" key="4">
    <source>
        <dbReference type="Proteomes" id="UP000533900"/>
    </source>
</evidence>
<dbReference type="AlphaFoldDB" id="A0A842IPV8"/>
<evidence type="ECO:0000256" key="1">
    <source>
        <dbReference type="SAM" id="SignalP"/>
    </source>
</evidence>
<dbReference type="InterPro" id="IPR001466">
    <property type="entry name" value="Beta-lactam-related"/>
</dbReference>
<comment type="caution">
    <text evidence="3">The sequence shown here is derived from an EMBL/GenBank/DDBJ whole genome shotgun (WGS) entry which is preliminary data.</text>
</comment>
<dbReference type="EMBL" id="JACLCP010000001">
    <property type="protein sequence ID" value="MBC2844725.1"/>
    <property type="molecule type" value="Genomic_DNA"/>
</dbReference>
<protein>
    <submittedName>
        <fullName evidence="3">Beta-lactamase family protein</fullName>
    </submittedName>
</protein>
<dbReference type="Proteomes" id="UP000533900">
    <property type="component" value="Unassembled WGS sequence"/>
</dbReference>
<feature type="domain" description="Beta-lactamase-related" evidence="2">
    <location>
        <begin position="75"/>
        <end position="391"/>
    </location>
</feature>
<feature type="chain" id="PRO_5032828830" evidence="1">
    <location>
        <begin position="29"/>
        <end position="399"/>
    </location>
</feature>
<dbReference type="PANTHER" id="PTHR46825:SF9">
    <property type="entry name" value="BETA-LACTAMASE-RELATED DOMAIN-CONTAINING PROTEIN"/>
    <property type="match status" value="1"/>
</dbReference>
<dbReference type="Pfam" id="PF00144">
    <property type="entry name" value="Beta-lactamase"/>
    <property type="match status" value="1"/>
</dbReference>